<evidence type="ECO:0000313" key="1">
    <source>
        <dbReference type="EMBL" id="VCW77939.1"/>
    </source>
</evidence>
<dbReference type="EMBL" id="CYRY02009636">
    <property type="protein sequence ID" value="VCW77939.1"/>
    <property type="molecule type" value="Genomic_DNA"/>
</dbReference>
<evidence type="ECO:0000313" key="2">
    <source>
        <dbReference type="Proteomes" id="UP000269945"/>
    </source>
</evidence>
<reference evidence="1 2" key="1">
    <citation type="submission" date="2018-10" db="EMBL/GenBank/DDBJ databases">
        <authorList>
            <person name="Ekblom R."/>
            <person name="Jareborg N."/>
        </authorList>
    </citation>
    <scope>NUCLEOTIDE SEQUENCE [LARGE SCALE GENOMIC DNA]</scope>
    <source>
        <tissue evidence="1">Muscle</tissue>
    </source>
</reference>
<dbReference type="AlphaFoldDB" id="A0A9X9LP63"/>
<sequence>MGAVLAEAWLPQGASARTQTPQLLRGMMGVDEVGPTDREQFPVECAFSPLLRATPGLDDGFLFCTPHLGQRTGQHVRIHPTNDYFMQP</sequence>
<name>A0A9X9LP63_GULGU</name>
<proteinExistence type="predicted"/>
<keyword evidence="2" id="KW-1185">Reference proteome</keyword>
<protein>
    <submittedName>
        <fullName evidence="1">Uncharacterized protein</fullName>
    </submittedName>
</protein>
<comment type="caution">
    <text evidence="1">The sequence shown here is derived from an EMBL/GenBank/DDBJ whole genome shotgun (WGS) entry which is preliminary data.</text>
</comment>
<organism evidence="1 2">
    <name type="scientific">Gulo gulo</name>
    <name type="common">Wolverine</name>
    <name type="synonym">Gluton</name>
    <dbReference type="NCBI Taxonomy" id="48420"/>
    <lineage>
        <taxon>Eukaryota</taxon>
        <taxon>Metazoa</taxon>
        <taxon>Chordata</taxon>
        <taxon>Craniata</taxon>
        <taxon>Vertebrata</taxon>
        <taxon>Euteleostomi</taxon>
        <taxon>Mammalia</taxon>
        <taxon>Eutheria</taxon>
        <taxon>Laurasiatheria</taxon>
        <taxon>Carnivora</taxon>
        <taxon>Caniformia</taxon>
        <taxon>Musteloidea</taxon>
        <taxon>Mustelidae</taxon>
        <taxon>Guloninae</taxon>
        <taxon>Gulo</taxon>
    </lineage>
</organism>
<accession>A0A9X9LP63</accession>
<gene>
    <name evidence="1" type="ORF">BN2614_LOCUS3</name>
</gene>
<dbReference type="Proteomes" id="UP000269945">
    <property type="component" value="Unassembled WGS sequence"/>
</dbReference>